<dbReference type="EMBL" id="JBFTWV010000282">
    <property type="protein sequence ID" value="KAL2783014.1"/>
    <property type="molecule type" value="Genomic_DNA"/>
</dbReference>
<organism evidence="2 3">
    <name type="scientific">Aspergillus keveii</name>
    <dbReference type="NCBI Taxonomy" id="714993"/>
    <lineage>
        <taxon>Eukaryota</taxon>
        <taxon>Fungi</taxon>
        <taxon>Dikarya</taxon>
        <taxon>Ascomycota</taxon>
        <taxon>Pezizomycotina</taxon>
        <taxon>Eurotiomycetes</taxon>
        <taxon>Eurotiomycetidae</taxon>
        <taxon>Eurotiales</taxon>
        <taxon>Aspergillaceae</taxon>
        <taxon>Aspergillus</taxon>
        <taxon>Aspergillus subgen. Nidulantes</taxon>
    </lineage>
</organism>
<dbReference type="Proteomes" id="UP001610563">
    <property type="component" value="Unassembled WGS sequence"/>
</dbReference>
<keyword evidence="3" id="KW-1185">Reference proteome</keyword>
<reference evidence="2 3" key="1">
    <citation type="submission" date="2024-07" db="EMBL/GenBank/DDBJ databases">
        <title>Section-level genome sequencing and comparative genomics of Aspergillus sections Usti and Cavernicolus.</title>
        <authorList>
            <consortium name="Lawrence Berkeley National Laboratory"/>
            <person name="Nybo J.L."/>
            <person name="Vesth T.C."/>
            <person name="Theobald S."/>
            <person name="Frisvad J.C."/>
            <person name="Larsen T.O."/>
            <person name="Kjaerboelling I."/>
            <person name="Rothschild-Mancinelli K."/>
            <person name="Lyhne E.K."/>
            <person name="Kogle M.E."/>
            <person name="Barry K."/>
            <person name="Clum A."/>
            <person name="Na H."/>
            <person name="Ledsgaard L."/>
            <person name="Lin J."/>
            <person name="Lipzen A."/>
            <person name="Kuo A."/>
            <person name="Riley R."/>
            <person name="Mondo S."/>
            <person name="Labutti K."/>
            <person name="Haridas S."/>
            <person name="Pangalinan J."/>
            <person name="Salamov A.A."/>
            <person name="Simmons B.A."/>
            <person name="Magnuson J.K."/>
            <person name="Chen J."/>
            <person name="Drula E."/>
            <person name="Henrissat B."/>
            <person name="Wiebenga A."/>
            <person name="Lubbers R.J."/>
            <person name="Gomes A.C."/>
            <person name="Makela M.R."/>
            <person name="Stajich J."/>
            <person name="Grigoriev I.V."/>
            <person name="Mortensen U.H."/>
            <person name="De Vries R.P."/>
            <person name="Baker S.E."/>
            <person name="Andersen M.R."/>
        </authorList>
    </citation>
    <scope>NUCLEOTIDE SEQUENCE [LARGE SCALE GENOMIC DNA]</scope>
    <source>
        <strain evidence="2 3">CBS 209.92</strain>
    </source>
</reference>
<accession>A0ABR4FIE5</accession>
<feature type="region of interest" description="Disordered" evidence="1">
    <location>
        <begin position="34"/>
        <end position="55"/>
    </location>
</feature>
<comment type="caution">
    <text evidence="2">The sequence shown here is derived from an EMBL/GenBank/DDBJ whole genome shotgun (WGS) entry which is preliminary data.</text>
</comment>
<evidence type="ECO:0000256" key="1">
    <source>
        <dbReference type="SAM" id="MobiDB-lite"/>
    </source>
</evidence>
<gene>
    <name evidence="2" type="ORF">BJX66DRAFT_319316</name>
</gene>
<feature type="compositionally biased region" description="Polar residues" evidence="1">
    <location>
        <begin position="40"/>
        <end position="51"/>
    </location>
</feature>
<protein>
    <submittedName>
        <fullName evidence="2">Uncharacterized protein</fullName>
    </submittedName>
</protein>
<evidence type="ECO:0000313" key="2">
    <source>
        <dbReference type="EMBL" id="KAL2783014.1"/>
    </source>
</evidence>
<proteinExistence type="predicted"/>
<feature type="region of interest" description="Disordered" evidence="1">
    <location>
        <begin position="70"/>
        <end position="91"/>
    </location>
</feature>
<name>A0ABR4FIE5_9EURO</name>
<sequence length="150" mass="16324">MAYALGEGNMYPSQTALELLEMRFLIRKRSSTMCRAGAPSQPSGEAQTVGQIPSRTTALPLPLPSLLTRAGSSPALPVSSRKQKGSDSLVPLSNKRTVRYVDISRHNEYEPRGIGPSSAFICWLKEATSLIDQAGVLRTSRLHELGPMRT</sequence>
<evidence type="ECO:0000313" key="3">
    <source>
        <dbReference type="Proteomes" id="UP001610563"/>
    </source>
</evidence>